<protein>
    <recommendedName>
        <fullName evidence="3">Fluoride ion transporter CrcB</fullName>
    </recommendedName>
</protein>
<proteinExistence type="predicted"/>
<keyword evidence="1" id="KW-1133">Transmembrane helix</keyword>
<dbReference type="KEGG" id="parq:DSM112329_03784"/>
<keyword evidence="1" id="KW-0472">Membrane</keyword>
<organism evidence="2">
    <name type="scientific">Paraconexibacter sp. AEG42_29</name>
    <dbReference type="NCBI Taxonomy" id="2997339"/>
    <lineage>
        <taxon>Bacteria</taxon>
        <taxon>Bacillati</taxon>
        <taxon>Actinomycetota</taxon>
        <taxon>Thermoleophilia</taxon>
        <taxon>Solirubrobacterales</taxon>
        <taxon>Paraconexibacteraceae</taxon>
        <taxon>Paraconexibacter</taxon>
    </lineage>
</organism>
<accession>A0AAU7AZ62</accession>
<feature type="transmembrane region" description="Helical" evidence="1">
    <location>
        <begin position="12"/>
        <end position="32"/>
    </location>
</feature>
<keyword evidence="1" id="KW-0812">Transmembrane</keyword>
<evidence type="ECO:0000256" key="1">
    <source>
        <dbReference type="SAM" id="Phobius"/>
    </source>
</evidence>
<feature type="transmembrane region" description="Helical" evidence="1">
    <location>
        <begin position="52"/>
        <end position="74"/>
    </location>
</feature>
<sequence>MSAAQLGRAAEGPLSAMRLAGVVLGGVVLGVASRLEEVTRGFSAGISSERTWVLAALLAGAVAAGGTGGLGGWGQPAWAEAFATLSAWARVAGRGAVGGTLLLVSANASWYGWIALTETSVDLGAVAGPPERWFVLSVLAGVPAGGFGACVRAALYARRGRRPEICGS</sequence>
<dbReference type="RefSeq" id="WP_354698119.1">
    <property type="nucleotide sequence ID" value="NZ_CP114014.1"/>
</dbReference>
<gene>
    <name evidence="2" type="ORF">DSM112329_03784</name>
</gene>
<name>A0AAU7AZ62_9ACTN</name>
<feature type="transmembrane region" description="Helical" evidence="1">
    <location>
        <begin position="133"/>
        <end position="155"/>
    </location>
</feature>
<reference evidence="2" key="1">
    <citation type="submission" date="2022-12" db="EMBL/GenBank/DDBJ databases">
        <title>Paraconexibacter alkalitolerans sp. nov. and Baekduia alba sp. nov., isolated from soil and emended description of the genera Paraconexibacter (Chun et al., 2020) and Baekduia (An et al., 2020).</title>
        <authorList>
            <person name="Vieira S."/>
            <person name="Huber K.J."/>
            <person name="Geppert A."/>
            <person name="Wolf J."/>
            <person name="Neumann-Schaal M."/>
            <person name="Muesken M."/>
            <person name="Overmann J."/>
        </authorList>
    </citation>
    <scope>NUCLEOTIDE SEQUENCE</scope>
    <source>
        <strain evidence="2">AEG42_29</strain>
    </source>
</reference>
<dbReference type="AlphaFoldDB" id="A0AAU7AZ62"/>
<dbReference type="EMBL" id="CP114014">
    <property type="protein sequence ID" value="XAY06906.1"/>
    <property type="molecule type" value="Genomic_DNA"/>
</dbReference>
<evidence type="ECO:0000313" key="2">
    <source>
        <dbReference type="EMBL" id="XAY06906.1"/>
    </source>
</evidence>
<feature type="transmembrane region" description="Helical" evidence="1">
    <location>
        <begin position="95"/>
        <end position="113"/>
    </location>
</feature>
<evidence type="ECO:0008006" key="3">
    <source>
        <dbReference type="Google" id="ProtNLM"/>
    </source>
</evidence>